<name>A0A550JAH6_9BACT</name>
<proteinExistence type="predicted"/>
<evidence type="ECO:0000313" key="2">
    <source>
        <dbReference type="Proteomes" id="UP000317155"/>
    </source>
</evidence>
<gene>
    <name evidence="1" type="ORF">FL622_11355</name>
</gene>
<dbReference type="EMBL" id="VJVV01000008">
    <property type="protein sequence ID" value="TRO80227.1"/>
    <property type="molecule type" value="Genomic_DNA"/>
</dbReference>
<reference evidence="1 2" key="1">
    <citation type="submission" date="2019-07" db="EMBL/GenBank/DDBJ databases">
        <title>Insights of Desulfuromonas acetexigens electromicrobiology.</title>
        <authorList>
            <person name="Katuri K."/>
            <person name="Sapireddy V."/>
            <person name="Shaw D.R."/>
            <person name="Saikaly P."/>
        </authorList>
    </citation>
    <scope>NUCLEOTIDE SEQUENCE [LARGE SCALE GENOMIC DNA]</scope>
    <source>
        <strain evidence="1 2">2873</strain>
    </source>
</reference>
<dbReference type="Proteomes" id="UP000317155">
    <property type="component" value="Unassembled WGS sequence"/>
</dbReference>
<organism evidence="1 2">
    <name type="scientific">Trichloromonas acetexigens</name>
    <dbReference type="NCBI Taxonomy" id="38815"/>
    <lineage>
        <taxon>Bacteria</taxon>
        <taxon>Pseudomonadati</taxon>
        <taxon>Thermodesulfobacteriota</taxon>
        <taxon>Desulfuromonadia</taxon>
        <taxon>Desulfuromonadales</taxon>
        <taxon>Trichloromonadaceae</taxon>
        <taxon>Trichloromonas</taxon>
    </lineage>
</organism>
<dbReference type="AlphaFoldDB" id="A0A550JAH6"/>
<accession>A0A550JAH6</accession>
<evidence type="ECO:0000313" key="1">
    <source>
        <dbReference type="EMBL" id="TRO80227.1"/>
    </source>
</evidence>
<comment type="caution">
    <text evidence="1">The sequence shown here is derived from an EMBL/GenBank/DDBJ whole genome shotgun (WGS) entry which is preliminary data.</text>
</comment>
<protein>
    <submittedName>
        <fullName evidence="1">Uncharacterized protein</fullName>
    </submittedName>
</protein>
<dbReference type="RefSeq" id="WP_092058387.1">
    <property type="nucleotide sequence ID" value="NZ_FOJJ01000040.1"/>
</dbReference>
<sequence length="205" mass="22932">MKRFRFTLLAICLVLLFLGWTEISFFLRNRAPLAVTITELEQGAETREWLHITGGSLDLLGAISTSGSIELDALLIPLKSDPAAPGFQVLVETRDPALLDLFGTYHFRQDSETEQRRFLEENRERFTIRRDLTGTKVGGLIASGNRDKLVKLTQELGTPVAENILFVSEGKEPGKWRGFFFFGVGLLGLLKVLLKWPKASPPESV</sequence>
<keyword evidence="2" id="KW-1185">Reference proteome</keyword>
<dbReference type="OrthoDB" id="5402416at2"/>